<dbReference type="PANTHER" id="PTHR35340:SF5">
    <property type="entry name" value="ASST-DOMAIN-CONTAINING PROTEIN"/>
    <property type="match status" value="1"/>
</dbReference>
<accession>A0AAW0D840</accession>
<evidence type="ECO:0000313" key="1">
    <source>
        <dbReference type="EMBL" id="KAK7047117.1"/>
    </source>
</evidence>
<evidence type="ECO:0000313" key="2">
    <source>
        <dbReference type="Proteomes" id="UP001383192"/>
    </source>
</evidence>
<gene>
    <name evidence="1" type="ORF">VNI00_006782</name>
</gene>
<sequence length="231" mass="25516">MILLFNNAGLMAGVYNEDSARGMIIELDFGAMSATLIHDYLPWSLAVSETQGSTQVQPNGDVLIGWGSMPWVSEHSPSGELLWAGQFGVDTTIGGYRALRYNWTGSPMTKPSIELVNGRSSILSVYASWNGATEIQRWELFGALDAEGTNAVSLYNRTKNGFETTITIPTNLEMYEAYTHFAMRALDKENQPLGQSTFVSLNGVLGFTISTRSQWWIAVAMASVWILQWIL</sequence>
<reference evidence="1 2" key="1">
    <citation type="submission" date="2024-01" db="EMBL/GenBank/DDBJ databases">
        <title>A draft genome for a cacao thread blight-causing isolate of Paramarasmius palmivorus.</title>
        <authorList>
            <person name="Baruah I.K."/>
            <person name="Bukari Y."/>
            <person name="Amoako-Attah I."/>
            <person name="Meinhardt L.W."/>
            <person name="Bailey B.A."/>
            <person name="Cohen S.P."/>
        </authorList>
    </citation>
    <scope>NUCLEOTIDE SEQUENCE [LARGE SCALE GENOMIC DNA]</scope>
    <source>
        <strain evidence="1 2">GH-12</strain>
    </source>
</reference>
<organism evidence="1 2">
    <name type="scientific">Paramarasmius palmivorus</name>
    <dbReference type="NCBI Taxonomy" id="297713"/>
    <lineage>
        <taxon>Eukaryota</taxon>
        <taxon>Fungi</taxon>
        <taxon>Dikarya</taxon>
        <taxon>Basidiomycota</taxon>
        <taxon>Agaricomycotina</taxon>
        <taxon>Agaricomycetes</taxon>
        <taxon>Agaricomycetidae</taxon>
        <taxon>Agaricales</taxon>
        <taxon>Marasmiineae</taxon>
        <taxon>Marasmiaceae</taxon>
        <taxon>Paramarasmius</taxon>
    </lineage>
</organism>
<proteinExistence type="predicted"/>
<dbReference type="InterPro" id="IPR053143">
    <property type="entry name" value="Arylsulfate_ST"/>
</dbReference>
<dbReference type="InterPro" id="IPR039535">
    <property type="entry name" value="ASST-like"/>
</dbReference>
<name>A0AAW0D840_9AGAR</name>
<dbReference type="Pfam" id="PF14269">
    <property type="entry name" value="Arylsulfotran_2"/>
    <property type="match status" value="1"/>
</dbReference>
<dbReference type="PANTHER" id="PTHR35340">
    <property type="entry name" value="PQQ ENZYME REPEAT PROTEIN-RELATED"/>
    <property type="match status" value="1"/>
</dbReference>
<protein>
    <submittedName>
        <fullName evidence="1">Uncharacterized protein</fullName>
    </submittedName>
</protein>
<keyword evidence="2" id="KW-1185">Reference proteome</keyword>
<dbReference type="Proteomes" id="UP001383192">
    <property type="component" value="Unassembled WGS sequence"/>
</dbReference>
<dbReference type="EMBL" id="JAYKXP010000021">
    <property type="protein sequence ID" value="KAK7047117.1"/>
    <property type="molecule type" value="Genomic_DNA"/>
</dbReference>
<dbReference type="AlphaFoldDB" id="A0AAW0D840"/>
<comment type="caution">
    <text evidence="1">The sequence shown here is derived from an EMBL/GenBank/DDBJ whole genome shotgun (WGS) entry which is preliminary data.</text>
</comment>